<keyword evidence="1" id="KW-0812">Transmembrane</keyword>
<feature type="transmembrane region" description="Helical" evidence="1">
    <location>
        <begin position="20"/>
        <end position="41"/>
    </location>
</feature>
<keyword evidence="1" id="KW-1133">Transmembrane helix</keyword>
<reference evidence="2 3" key="1">
    <citation type="journal article" date="2016" name="Nat. Commun.">
        <title>Thousands of microbial genomes shed light on interconnected biogeochemical processes in an aquifer system.</title>
        <authorList>
            <person name="Anantharaman K."/>
            <person name="Brown C.T."/>
            <person name="Hug L.A."/>
            <person name="Sharon I."/>
            <person name="Castelle C.J."/>
            <person name="Probst A.J."/>
            <person name="Thomas B.C."/>
            <person name="Singh A."/>
            <person name="Wilkins M.J."/>
            <person name="Karaoz U."/>
            <person name="Brodie E.L."/>
            <person name="Williams K.H."/>
            <person name="Hubbard S.S."/>
            <person name="Banfield J.F."/>
        </authorList>
    </citation>
    <scope>NUCLEOTIDE SEQUENCE [LARGE SCALE GENOMIC DNA]</scope>
</reference>
<comment type="caution">
    <text evidence="2">The sequence shown here is derived from an EMBL/GenBank/DDBJ whole genome shotgun (WGS) entry which is preliminary data.</text>
</comment>
<evidence type="ECO:0000313" key="3">
    <source>
        <dbReference type="Proteomes" id="UP000176221"/>
    </source>
</evidence>
<sequence length="87" mass="10026">MSIAPFLNKLNEYILNPLILLMFAVALLVFFWGLLRLIWYSDSDEERDTGRRVIVWGIVGMLIMISVYGIINLLLSTFGISTPDYIR</sequence>
<evidence type="ECO:0000256" key="1">
    <source>
        <dbReference type="SAM" id="Phobius"/>
    </source>
</evidence>
<evidence type="ECO:0008006" key="4">
    <source>
        <dbReference type="Google" id="ProtNLM"/>
    </source>
</evidence>
<dbReference type="STRING" id="1802319.A2928_02445"/>
<organism evidence="2 3">
    <name type="scientific">Candidatus Taylorbacteria bacterium RIFCSPLOWO2_01_FULL_45_15b</name>
    <dbReference type="NCBI Taxonomy" id="1802319"/>
    <lineage>
        <taxon>Bacteria</taxon>
        <taxon>Candidatus Tayloriibacteriota</taxon>
    </lineage>
</organism>
<name>A0A1G2ND43_9BACT</name>
<dbReference type="Proteomes" id="UP000176221">
    <property type="component" value="Unassembled WGS sequence"/>
</dbReference>
<proteinExistence type="predicted"/>
<gene>
    <name evidence="2" type="ORF">A2928_02445</name>
</gene>
<evidence type="ECO:0000313" key="2">
    <source>
        <dbReference type="EMBL" id="OHA33953.1"/>
    </source>
</evidence>
<protein>
    <recommendedName>
        <fullName evidence="4">DUF5671 domain-containing protein</fullName>
    </recommendedName>
</protein>
<dbReference type="AlphaFoldDB" id="A0A1G2ND43"/>
<dbReference type="EMBL" id="MHRX01000020">
    <property type="protein sequence ID" value="OHA33953.1"/>
    <property type="molecule type" value="Genomic_DNA"/>
</dbReference>
<feature type="transmembrane region" description="Helical" evidence="1">
    <location>
        <begin position="53"/>
        <end position="75"/>
    </location>
</feature>
<accession>A0A1G2ND43</accession>
<keyword evidence="1" id="KW-0472">Membrane</keyword>